<dbReference type="RefSeq" id="WP_011713768.1">
    <property type="nucleotide sequence ID" value="NC_008576.1"/>
</dbReference>
<dbReference type="PANTHER" id="PTHR33376:SF7">
    <property type="entry name" value="C4-DICARBOXYLATE-BINDING PROTEIN DCTB"/>
    <property type="match status" value="1"/>
</dbReference>
<evidence type="ECO:0000256" key="3">
    <source>
        <dbReference type="ARBA" id="ARBA00022729"/>
    </source>
</evidence>
<gene>
    <name evidence="5" type="ordered locus">Mmc1_2139</name>
</gene>
<dbReference type="eggNOG" id="COG1638">
    <property type="taxonomic scope" value="Bacteria"/>
</dbReference>
<feature type="signal peptide" evidence="4">
    <location>
        <begin position="1"/>
        <end position="28"/>
    </location>
</feature>
<accession>A0L9J7</accession>
<dbReference type="KEGG" id="mgm:Mmc1_2139"/>
<dbReference type="NCBIfam" id="NF037995">
    <property type="entry name" value="TRAP_S1"/>
    <property type="match status" value="1"/>
</dbReference>
<evidence type="ECO:0000256" key="2">
    <source>
        <dbReference type="ARBA" id="ARBA00022448"/>
    </source>
</evidence>
<dbReference type="OrthoDB" id="9803763at2"/>
<dbReference type="HOGENOM" id="CLU_036176_1_3_5"/>
<dbReference type="PIRSF" id="PIRSF006470">
    <property type="entry name" value="DctB"/>
    <property type="match status" value="1"/>
</dbReference>
<proteinExistence type="inferred from homology"/>
<sequence precursor="true">MKNIRFGAVCAAAALAVAGIAWSGGAQAAEYVIKLSHVVSPQTPKGKAADIFAQLVNERLQGKVRVEVFPSSQLYDDNKVMEAMRLSRSKTVGLMAAPSLSKFVKFSGQLQAFDLPFLFDSIGDVHKLVDHPVADKMTDPLKSKGLRALGFWDNGMKVFSIKGPKPLMDVPDDFNGMKFRIQSSDVHSEMIKALGGTPQKLPFKEVYTALGQGVVDGQENAWSNVYSKKFHEVQDYITVSNHSYLGYLLVVSEQFWSNLPAEIRTELEKAVKEATMANRRFAAEADSGDRLKVEQAGFAKVVDMPVEKRKAWRQVTMSVEDKFRDEIGADLLKEIHQVLDN</sequence>
<dbReference type="InterPro" id="IPR004682">
    <property type="entry name" value="TRAP_DctP"/>
</dbReference>
<dbReference type="Pfam" id="PF03480">
    <property type="entry name" value="DctP"/>
    <property type="match status" value="1"/>
</dbReference>
<dbReference type="Gene3D" id="3.40.190.170">
    <property type="entry name" value="Bacterial extracellular solute-binding protein, family 7"/>
    <property type="match status" value="1"/>
</dbReference>
<dbReference type="EMBL" id="CP000471">
    <property type="protein sequence ID" value="ABK44640.1"/>
    <property type="molecule type" value="Genomic_DNA"/>
</dbReference>
<name>A0L9J7_MAGMM</name>
<evidence type="ECO:0000313" key="5">
    <source>
        <dbReference type="EMBL" id="ABK44640.1"/>
    </source>
</evidence>
<keyword evidence="3 4" id="KW-0732">Signal</keyword>
<evidence type="ECO:0000313" key="6">
    <source>
        <dbReference type="Proteomes" id="UP000002586"/>
    </source>
</evidence>
<dbReference type="GO" id="GO:0015740">
    <property type="term" value="P:C4-dicarboxylate transport"/>
    <property type="evidence" value="ECO:0007669"/>
    <property type="project" value="TreeGrafter"/>
</dbReference>
<feature type="chain" id="PRO_5002627021" evidence="4">
    <location>
        <begin position="29"/>
        <end position="341"/>
    </location>
</feature>
<reference evidence="6" key="1">
    <citation type="journal article" date="2009" name="Appl. Environ. Microbiol.">
        <title>Complete genome sequence of the chemolithoautotrophic marine magnetotactic coccus strain MC-1.</title>
        <authorList>
            <person name="Schubbe S."/>
            <person name="Williams T.J."/>
            <person name="Xie G."/>
            <person name="Kiss H.E."/>
            <person name="Brettin T.S."/>
            <person name="Martinez D."/>
            <person name="Ross C.A."/>
            <person name="Schuler D."/>
            <person name="Cox B.L."/>
            <person name="Nealson K.H."/>
            <person name="Bazylinski D.A."/>
        </authorList>
    </citation>
    <scope>NUCLEOTIDE SEQUENCE [LARGE SCALE GENOMIC DNA]</scope>
    <source>
        <strain evidence="6">ATCC BAA-1437 / JCM 17883 / MC-1</strain>
    </source>
</reference>
<reference evidence="5 6" key="2">
    <citation type="journal article" date="2012" name="Int. J. Syst. Evol. Microbiol.">
        <title>Magnetococcus marinus gen. nov., sp. nov., a marine, magnetotactic bacterium that represents a novel lineage (Magnetococcaceae fam. nov.; Magnetococcales ord. nov.) at the base of the Alphaproteobacteria.</title>
        <authorList>
            <person name="Bazylinski D.A."/>
            <person name="Williams T.J."/>
            <person name="Lefevre C.T."/>
            <person name="Berg R.J."/>
            <person name="Zhang C.L."/>
            <person name="Bowser S.S."/>
            <person name="Dean A.J."/>
            <person name="Beveridge T.J."/>
        </authorList>
    </citation>
    <scope>NUCLEOTIDE SEQUENCE [LARGE SCALE GENOMIC DNA]</scope>
    <source>
        <strain evidence="6">ATCC BAA-1437 / JCM 17883 / MC-1</strain>
    </source>
</reference>
<dbReference type="Proteomes" id="UP000002586">
    <property type="component" value="Chromosome"/>
</dbReference>
<evidence type="ECO:0000256" key="4">
    <source>
        <dbReference type="SAM" id="SignalP"/>
    </source>
</evidence>
<organism evidence="5 6">
    <name type="scientific">Magnetococcus marinus (strain ATCC BAA-1437 / JCM 17883 / MC-1)</name>
    <dbReference type="NCBI Taxonomy" id="156889"/>
    <lineage>
        <taxon>Bacteria</taxon>
        <taxon>Pseudomonadati</taxon>
        <taxon>Pseudomonadota</taxon>
        <taxon>Magnetococcia</taxon>
        <taxon>Magnetococcales</taxon>
        <taxon>Magnetococcaceae</taxon>
        <taxon>Magnetococcus</taxon>
    </lineage>
</organism>
<dbReference type="GO" id="GO:0030288">
    <property type="term" value="C:outer membrane-bounded periplasmic space"/>
    <property type="evidence" value="ECO:0007669"/>
    <property type="project" value="InterPro"/>
</dbReference>
<keyword evidence="6" id="KW-1185">Reference proteome</keyword>
<comment type="similarity">
    <text evidence="1">Belongs to the bacterial solute-binding protein 7 family.</text>
</comment>
<dbReference type="InterPro" id="IPR018389">
    <property type="entry name" value="DctP_fam"/>
</dbReference>
<dbReference type="InterPro" id="IPR038404">
    <property type="entry name" value="TRAP_DctP_sf"/>
</dbReference>
<keyword evidence="2" id="KW-0813">Transport</keyword>
<dbReference type="PANTHER" id="PTHR33376">
    <property type="match status" value="1"/>
</dbReference>
<dbReference type="CDD" id="cd13674">
    <property type="entry name" value="PBP2_TRAP_SBP_like_1"/>
    <property type="match status" value="1"/>
</dbReference>
<protein>
    <submittedName>
        <fullName evidence="5">TRAP dicarboxylate transporter, DctP subunit</fullName>
    </submittedName>
</protein>
<evidence type="ECO:0000256" key="1">
    <source>
        <dbReference type="ARBA" id="ARBA00009023"/>
    </source>
</evidence>
<dbReference type="AlphaFoldDB" id="A0L9J7"/>
<dbReference type="GO" id="GO:0055085">
    <property type="term" value="P:transmembrane transport"/>
    <property type="evidence" value="ECO:0007669"/>
    <property type="project" value="InterPro"/>
</dbReference>
<dbReference type="STRING" id="156889.Mmc1_2139"/>
<dbReference type="NCBIfam" id="TIGR00787">
    <property type="entry name" value="dctP"/>
    <property type="match status" value="1"/>
</dbReference>